<accession>A0AAE1BV01</accession>
<feature type="region of interest" description="Disordered" evidence="1">
    <location>
        <begin position="1"/>
        <end position="21"/>
    </location>
</feature>
<gene>
    <name evidence="2" type="ORF">Pcinc_036182</name>
</gene>
<protein>
    <submittedName>
        <fullName evidence="2">Uncharacterized protein</fullName>
    </submittedName>
</protein>
<name>A0AAE1BV01_PETCI</name>
<sequence>MEKYNEEDKYTRRRESTRDVKRTDVMKRAKEKLHTCFTSEFIACYSLLPIRREEQPAIQWYRITFIFGNQILYEAIHRPKPQPPCNWSYRDTTLLTRSNEELIGFDTRPSLAVVEEGERREGEEMCKCGREGEEMCKCGGKRERDV</sequence>
<organism evidence="2 3">
    <name type="scientific">Petrolisthes cinctipes</name>
    <name type="common">Flat porcelain crab</name>
    <dbReference type="NCBI Taxonomy" id="88211"/>
    <lineage>
        <taxon>Eukaryota</taxon>
        <taxon>Metazoa</taxon>
        <taxon>Ecdysozoa</taxon>
        <taxon>Arthropoda</taxon>
        <taxon>Crustacea</taxon>
        <taxon>Multicrustacea</taxon>
        <taxon>Malacostraca</taxon>
        <taxon>Eumalacostraca</taxon>
        <taxon>Eucarida</taxon>
        <taxon>Decapoda</taxon>
        <taxon>Pleocyemata</taxon>
        <taxon>Anomura</taxon>
        <taxon>Galatheoidea</taxon>
        <taxon>Porcellanidae</taxon>
        <taxon>Petrolisthes</taxon>
    </lineage>
</organism>
<proteinExistence type="predicted"/>
<dbReference type="EMBL" id="JAWQEG010005575">
    <property type="protein sequence ID" value="KAK3857573.1"/>
    <property type="molecule type" value="Genomic_DNA"/>
</dbReference>
<reference evidence="2" key="1">
    <citation type="submission" date="2023-10" db="EMBL/GenBank/DDBJ databases">
        <title>Genome assemblies of two species of porcelain crab, Petrolisthes cinctipes and Petrolisthes manimaculis (Anomura: Porcellanidae).</title>
        <authorList>
            <person name="Angst P."/>
        </authorList>
    </citation>
    <scope>NUCLEOTIDE SEQUENCE</scope>
    <source>
        <strain evidence="2">PB745_01</strain>
        <tissue evidence="2">Gill</tissue>
    </source>
</reference>
<evidence type="ECO:0000313" key="2">
    <source>
        <dbReference type="EMBL" id="KAK3857573.1"/>
    </source>
</evidence>
<evidence type="ECO:0000313" key="3">
    <source>
        <dbReference type="Proteomes" id="UP001286313"/>
    </source>
</evidence>
<comment type="caution">
    <text evidence="2">The sequence shown here is derived from an EMBL/GenBank/DDBJ whole genome shotgun (WGS) entry which is preliminary data.</text>
</comment>
<evidence type="ECO:0000256" key="1">
    <source>
        <dbReference type="SAM" id="MobiDB-lite"/>
    </source>
</evidence>
<dbReference type="Proteomes" id="UP001286313">
    <property type="component" value="Unassembled WGS sequence"/>
</dbReference>
<keyword evidence="3" id="KW-1185">Reference proteome</keyword>
<dbReference type="AlphaFoldDB" id="A0AAE1BV01"/>